<dbReference type="Gene3D" id="3.40.109.10">
    <property type="entry name" value="NADH Oxidase"/>
    <property type="match status" value="1"/>
</dbReference>
<organism evidence="1 2">
    <name type="scientific">Bradyrhizobium guangdongense</name>
    <dbReference type="NCBI Taxonomy" id="1325090"/>
    <lineage>
        <taxon>Bacteria</taxon>
        <taxon>Pseudomonadati</taxon>
        <taxon>Pseudomonadota</taxon>
        <taxon>Alphaproteobacteria</taxon>
        <taxon>Hyphomicrobiales</taxon>
        <taxon>Nitrobacteraceae</taxon>
        <taxon>Bradyrhizobium</taxon>
    </lineage>
</organism>
<evidence type="ECO:0000313" key="2">
    <source>
        <dbReference type="Proteomes" id="UP000593880"/>
    </source>
</evidence>
<protein>
    <submittedName>
        <fullName evidence="1">Tat pathway signal protein</fullName>
    </submittedName>
</protein>
<dbReference type="NCBIfam" id="NF047509">
    <property type="entry name" value="Rv3131_FMN_oxido"/>
    <property type="match status" value="1"/>
</dbReference>
<keyword evidence="2" id="KW-1185">Reference proteome</keyword>
<accession>A0ABX6UQI4</accession>
<dbReference type="Proteomes" id="UP000593880">
    <property type="component" value="Chromosome"/>
</dbReference>
<gene>
    <name evidence="1" type="ORF">XH86_08805</name>
</gene>
<dbReference type="EMBL" id="CP030057">
    <property type="protein sequence ID" value="QOZ63656.1"/>
    <property type="molecule type" value="Genomic_DNA"/>
</dbReference>
<sequence>MTYAEAVRATWAPLRAEGGLGEIVRYATLAANSHNTQPWRFTMGPRSITIAPDFSRRCPAVDPNDHHVFVSLGCAAENLTHAAPALGLRPTLRFEADAIMADLESTAAEQSALLAAIPHRQSTRAVYDGKPVATDLLRELERAGTGEGVAILLVTDRGQMAAVTDYVVEGNTMQMRDARFMDELKAWIRFSESEAVATMDGLFSRASGNPALPRWLAQPLLPFVLTERSENDKYRAGIQSSAGLAVFVAERDDAAHWVEVGRACQRFALQATALGLKYAFVNQPVEVPGLRRQLAAYLDLGARLPDLVVRFGNGPELPKSLRRPVAQVIARGAK</sequence>
<dbReference type="InterPro" id="IPR000415">
    <property type="entry name" value="Nitroreductase-like"/>
</dbReference>
<reference evidence="1 2" key="1">
    <citation type="submission" date="2018-06" db="EMBL/GenBank/DDBJ databases">
        <title>Comparative genomics of rhizobia nodulating Arachis hypogaea in China.</title>
        <authorList>
            <person name="Li Y."/>
        </authorList>
    </citation>
    <scope>NUCLEOTIDE SEQUENCE [LARGE SCALE GENOMIC DNA]</scope>
    <source>
        <strain evidence="1 2">CCBAU 51658</strain>
    </source>
</reference>
<dbReference type="SUPFAM" id="SSF55469">
    <property type="entry name" value="FMN-dependent nitroreductase-like"/>
    <property type="match status" value="2"/>
</dbReference>
<evidence type="ECO:0000313" key="1">
    <source>
        <dbReference type="EMBL" id="QOZ63656.1"/>
    </source>
</evidence>
<dbReference type="RefSeq" id="WP_128964443.1">
    <property type="nucleotide sequence ID" value="NZ_BMHC01000001.1"/>
</dbReference>
<name>A0ABX6UQI4_9BRAD</name>
<proteinExistence type="predicted"/>